<evidence type="ECO:0000313" key="2">
    <source>
        <dbReference type="Proteomes" id="UP000218263"/>
    </source>
</evidence>
<reference evidence="1 2" key="1">
    <citation type="submission" date="2015-12" db="EMBL/GenBank/DDBJ databases">
        <title>Genome sequence of Mucilaginibacter gotjawali.</title>
        <authorList>
            <person name="Lee J.S."/>
            <person name="Lee K.C."/>
            <person name="Kim K.K."/>
            <person name="Lee B.W."/>
        </authorList>
    </citation>
    <scope>NUCLEOTIDE SEQUENCE [LARGE SCALE GENOMIC DNA]</scope>
    <source>
        <strain evidence="1 2">SA3-7</strain>
    </source>
</reference>
<organism evidence="1 2">
    <name type="scientific">Mucilaginibacter gotjawali</name>
    <dbReference type="NCBI Taxonomy" id="1550579"/>
    <lineage>
        <taxon>Bacteria</taxon>
        <taxon>Pseudomonadati</taxon>
        <taxon>Bacteroidota</taxon>
        <taxon>Sphingobacteriia</taxon>
        <taxon>Sphingobacteriales</taxon>
        <taxon>Sphingobacteriaceae</taxon>
        <taxon>Mucilaginibacter</taxon>
    </lineage>
</organism>
<sequence length="96" mass="11181">MTKQCYPRYFVPLSAPTTSIFLKGTAFDYCWFISFFVKRSFLQPAYYRSNIDQSPINFLKYPGVGKNILLLIRLKYDIMTANDGYTMIKAMPPQTI</sequence>
<dbReference type="EMBL" id="AP017313">
    <property type="protein sequence ID" value="BAU54887.1"/>
    <property type="molecule type" value="Genomic_DNA"/>
</dbReference>
<keyword evidence="2" id="KW-1185">Reference proteome</keyword>
<evidence type="ECO:0000313" key="1">
    <source>
        <dbReference type="EMBL" id="BAU54887.1"/>
    </source>
</evidence>
<name>A0A0X8X4C2_9SPHI</name>
<accession>A0A0X8X4C2</accession>
<dbReference type="Proteomes" id="UP000218263">
    <property type="component" value="Chromosome"/>
</dbReference>
<gene>
    <name evidence="1" type="ORF">MgSA37_03066</name>
</gene>
<dbReference type="AlphaFoldDB" id="A0A0X8X4C2"/>
<protein>
    <submittedName>
        <fullName evidence="1">Uncharacterized protein</fullName>
    </submittedName>
</protein>
<dbReference type="KEGG" id="mgot:MgSA37_03066"/>
<proteinExistence type="predicted"/>